<dbReference type="RefSeq" id="WP_092863429.1">
    <property type="nucleotide sequence ID" value="NZ_FOQH01000010.1"/>
</dbReference>
<dbReference type="OrthoDB" id="1495544at2"/>
<dbReference type="AlphaFoldDB" id="A0A1I3LS55"/>
<reference evidence="1 2" key="1">
    <citation type="submission" date="2016-10" db="EMBL/GenBank/DDBJ databases">
        <authorList>
            <person name="de Groot N.N."/>
        </authorList>
    </citation>
    <scope>NUCLEOTIDE SEQUENCE [LARGE SCALE GENOMIC DNA]</scope>
    <source>
        <strain evidence="1 2">CGMCC 1.11030</strain>
    </source>
</reference>
<dbReference type="Proteomes" id="UP000199377">
    <property type="component" value="Unassembled WGS sequence"/>
</dbReference>
<dbReference type="EMBL" id="FOQH01000010">
    <property type="protein sequence ID" value="SFI87608.1"/>
    <property type="molecule type" value="Genomic_DNA"/>
</dbReference>
<accession>A0A1I3LS55</accession>
<evidence type="ECO:0000313" key="1">
    <source>
        <dbReference type="EMBL" id="SFI87608.1"/>
    </source>
</evidence>
<keyword evidence="2" id="KW-1185">Reference proteome</keyword>
<evidence type="ECO:0000313" key="2">
    <source>
        <dbReference type="Proteomes" id="UP000199377"/>
    </source>
</evidence>
<name>A0A1I3LS55_9RHOB</name>
<sequence length="72" mass="7627">MSEITLLMPLLDEGTPVWRPVAAQPLPDGAFRILGPAPEGERWAFPPGARVAARAHVFADGTTRQVAAPLPA</sequence>
<protein>
    <submittedName>
        <fullName evidence="1">Uncharacterized protein</fullName>
    </submittedName>
</protein>
<proteinExistence type="predicted"/>
<gene>
    <name evidence="1" type="ORF">SAMN05216258_110158</name>
</gene>
<organism evidence="1 2">
    <name type="scientific">Albimonas pacifica</name>
    <dbReference type="NCBI Taxonomy" id="1114924"/>
    <lineage>
        <taxon>Bacteria</taxon>
        <taxon>Pseudomonadati</taxon>
        <taxon>Pseudomonadota</taxon>
        <taxon>Alphaproteobacteria</taxon>
        <taxon>Rhodobacterales</taxon>
        <taxon>Paracoccaceae</taxon>
        <taxon>Albimonas</taxon>
    </lineage>
</organism>